<dbReference type="RefSeq" id="WP_187774984.1">
    <property type="nucleotide sequence ID" value="NZ_CP038437.2"/>
</dbReference>
<evidence type="ECO:0000256" key="1">
    <source>
        <dbReference type="SAM" id="SignalP"/>
    </source>
</evidence>
<dbReference type="InterPro" id="IPR025566">
    <property type="entry name" value="DUF4331"/>
</dbReference>
<dbReference type="EMBL" id="CP038437">
    <property type="protein sequence ID" value="QEM82157.2"/>
    <property type="molecule type" value="Genomic_DNA"/>
</dbReference>
<gene>
    <name evidence="2" type="ORF">E4T21_11830</name>
</gene>
<dbReference type="KEGG" id="hbh:E4T21_11830"/>
<feature type="chain" id="PRO_5032337826" evidence="1">
    <location>
        <begin position="30"/>
        <end position="358"/>
    </location>
</feature>
<proteinExistence type="predicted"/>
<evidence type="ECO:0000313" key="3">
    <source>
        <dbReference type="Proteomes" id="UP000324285"/>
    </source>
</evidence>
<accession>A0A856QQF0</accession>
<dbReference type="AlphaFoldDB" id="A0A856QQF0"/>
<name>A0A856QQF0_9GAMM</name>
<protein>
    <submittedName>
        <fullName evidence="2">DUF4331 family protein</fullName>
    </submittedName>
</protein>
<sequence length="358" mass="39089">MKLKTMKKTMAFTAAIVGSIALGGTQALASHHFETTLVQQKPALNQLDNYVFASERPDHTVFIMNVSSTPKEGDDGIFASEALYNIHVSSDDKFETGHTFSLQFDGDKYTLYSSDTPNGPVGEVGSKVGEGVVGEKAELSDGIQVWAGVAKDPFYGNSPSLHLLRAQLNSGQPYDPAIWSQSGGKSIFVGRKSAAIVLDVPNSMLSSTVRTFMTTDVKQDDDTWQQIQYSANPLFSHIMLFENEALKEAYNHTRPDMQDDIKPIAAARISRAATLAKSQDDPIKYGNEVADQLVPDVLTYKTGTKATYSATERNGRPLDDDAMSVVLTMLLGTETDQKIPNPKLYTATFPYVIPTTLD</sequence>
<reference evidence="2" key="1">
    <citation type="submission" date="2021-02" db="EMBL/GenBank/DDBJ databases">
        <title>Strain Y2R2, a novel species of the genus Halomonas.</title>
        <authorList>
            <person name="Huang H."/>
        </authorList>
    </citation>
    <scope>NUCLEOTIDE SEQUENCE</scope>
    <source>
        <strain evidence="2">Y2R2</strain>
    </source>
</reference>
<organism evidence="2 3">
    <name type="scientific">Halomonas binhaiensis</name>
    <dbReference type="NCBI Taxonomy" id="2562282"/>
    <lineage>
        <taxon>Bacteria</taxon>
        <taxon>Pseudomonadati</taxon>
        <taxon>Pseudomonadota</taxon>
        <taxon>Gammaproteobacteria</taxon>
        <taxon>Oceanospirillales</taxon>
        <taxon>Halomonadaceae</taxon>
        <taxon>Halomonas</taxon>
    </lineage>
</organism>
<dbReference type="Proteomes" id="UP000324285">
    <property type="component" value="Chromosome"/>
</dbReference>
<feature type="signal peptide" evidence="1">
    <location>
        <begin position="1"/>
        <end position="29"/>
    </location>
</feature>
<keyword evidence="1" id="KW-0732">Signal</keyword>
<evidence type="ECO:0000313" key="2">
    <source>
        <dbReference type="EMBL" id="QEM82157.2"/>
    </source>
</evidence>
<dbReference type="Pfam" id="PF14224">
    <property type="entry name" value="DUF4331"/>
    <property type="match status" value="1"/>
</dbReference>
<keyword evidence="3" id="KW-1185">Reference proteome</keyword>